<dbReference type="InterPro" id="IPR000515">
    <property type="entry name" value="MetI-like"/>
</dbReference>
<evidence type="ECO:0000256" key="6">
    <source>
        <dbReference type="ARBA" id="ARBA00023136"/>
    </source>
</evidence>
<accession>A0A927GTS7</accession>
<dbReference type="GO" id="GO:0005886">
    <property type="term" value="C:plasma membrane"/>
    <property type="evidence" value="ECO:0007669"/>
    <property type="project" value="UniProtKB-SubCell"/>
</dbReference>
<sequence length="294" mass="32786">MKKDRAVYVLLLPALLSVFVFSYMPMPGLIVAFKNYDVFAGFWGSDWAGLTHIKGIFQMPAMSAAIRNTLLISVLNLLIVFPAPILLALLLNELRQQLFKRISQTLLYLPHFLSWISVVGIAYAFYSLYGPLNELLVTLFGEGTERVLFLSDQSLFIPNLLLLTLWKEAGWSTIIFLAAISSVDLAMYEAAHMDGASKFKQALHITLPSILPVIMIMLIFQLGTLFKSNFELVYGLQNPYVDMEVISTLIFKQGIQQGSYSLTTALGFVEGLVALTLTIAANFISKKLTNNGIW</sequence>
<evidence type="ECO:0000256" key="5">
    <source>
        <dbReference type="ARBA" id="ARBA00022989"/>
    </source>
</evidence>
<dbReference type="PROSITE" id="PS50928">
    <property type="entry name" value="ABC_TM1"/>
    <property type="match status" value="1"/>
</dbReference>
<feature type="transmembrane region" description="Helical" evidence="7">
    <location>
        <begin position="169"/>
        <end position="190"/>
    </location>
</feature>
<feature type="transmembrane region" description="Helical" evidence="7">
    <location>
        <begin position="202"/>
        <end position="226"/>
    </location>
</feature>
<dbReference type="PANTHER" id="PTHR43227:SF11">
    <property type="entry name" value="BLL4140 PROTEIN"/>
    <property type="match status" value="1"/>
</dbReference>
<comment type="similarity">
    <text evidence="7">Belongs to the binding-protein-dependent transport system permease family.</text>
</comment>
<gene>
    <name evidence="9" type="ORF">IDH44_17555</name>
</gene>
<dbReference type="GO" id="GO:0055085">
    <property type="term" value="P:transmembrane transport"/>
    <property type="evidence" value="ECO:0007669"/>
    <property type="project" value="InterPro"/>
</dbReference>
<dbReference type="Pfam" id="PF00528">
    <property type="entry name" value="BPD_transp_1"/>
    <property type="match status" value="1"/>
</dbReference>
<evidence type="ECO:0000256" key="1">
    <source>
        <dbReference type="ARBA" id="ARBA00004651"/>
    </source>
</evidence>
<keyword evidence="2 7" id="KW-0813">Transport</keyword>
<dbReference type="Proteomes" id="UP000621560">
    <property type="component" value="Unassembled WGS sequence"/>
</dbReference>
<protein>
    <submittedName>
        <fullName evidence="9">Sugar ABC transporter permease</fullName>
    </submittedName>
</protein>
<keyword evidence="6 7" id="KW-0472">Membrane</keyword>
<keyword evidence="10" id="KW-1185">Reference proteome</keyword>
<evidence type="ECO:0000256" key="2">
    <source>
        <dbReference type="ARBA" id="ARBA00022448"/>
    </source>
</evidence>
<dbReference type="InterPro" id="IPR050809">
    <property type="entry name" value="UgpAE/MalFG_permease"/>
</dbReference>
<dbReference type="CDD" id="cd06261">
    <property type="entry name" value="TM_PBP2"/>
    <property type="match status" value="1"/>
</dbReference>
<feature type="domain" description="ABC transmembrane type-1" evidence="8">
    <location>
        <begin position="66"/>
        <end position="281"/>
    </location>
</feature>
<evidence type="ECO:0000256" key="3">
    <source>
        <dbReference type="ARBA" id="ARBA00022475"/>
    </source>
</evidence>
<dbReference type="InterPro" id="IPR035906">
    <property type="entry name" value="MetI-like_sf"/>
</dbReference>
<dbReference type="SUPFAM" id="SSF161098">
    <property type="entry name" value="MetI-like"/>
    <property type="match status" value="1"/>
</dbReference>
<name>A0A927GTS7_9BACL</name>
<feature type="transmembrane region" description="Helical" evidence="7">
    <location>
        <begin position="265"/>
        <end position="284"/>
    </location>
</feature>
<comment type="caution">
    <text evidence="9">The sequence shown here is derived from an EMBL/GenBank/DDBJ whole genome shotgun (WGS) entry which is preliminary data.</text>
</comment>
<feature type="transmembrane region" description="Helical" evidence="7">
    <location>
        <begin position="70"/>
        <end position="94"/>
    </location>
</feature>
<feature type="transmembrane region" description="Helical" evidence="7">
    <location>
        <begin position="106"/>
        <end position="126"/>
    </location>
</feature>
<dbReference type="PANTHER" id="PTHR43227">
    <property type="entry name" value="BLL4140 PROTEIN"/>
    <property type="match status" value="1"/>
</dbReference>
<dbReference type="EMBL" id="JACXIZ010000030">
    <property type="protein sequence ID" value="MBD2847007.1"/>
    <property type="molecule type" value="Genomic_DNA"/>
</dbReference>
<evidence type="ECO:0000259" key="8">
    <source>
        <dbReference type="PROSITE" id="PS50928"/>
    </source>
</evidence>
<evidence type="ECO:0000256" key="4">
    <source>
        <dbReference type="ARBA" id="ARBA00022692"/>
    </source>
</evidence>
<evidence type="ECO:0000313" key="10">
    <source>
        <dbReference type="Proteomes" id="UP000621560"/>
    </source>
</evidence>
<dbReference type="RefSeq" id="WP_190919944.1">
    <property type="nucleotide sequence ID" value="NZ_JACXIZ010000030.1"/>
</dbReference>
<comment type="subcellular location">
    <subcellularLocation>
        <location evidence="1 7">Cell membrane</location>
        <topology evidence="1 7">Multi-pass membrane protein</topology>
    </subcellularLocation>
</comment>
<reference evidence="9" key="1">
    <citation type="submission" date="2020-09" db="EMBL/GenBank/DDBJ databases">
        <title>A novel bacterium of genus Paenibacillus, isolated from South China Sea.</title>
        <authorList>
            <person name="Huang H."/>
            <person name="Mo K."/>
            <person name="Hu Y."/>
        </authorList>
    </citation>
    <scope>NUCLEOTIDE SEQUENCE</scope>
    <source>
        <strain evidence="9">IB182496</strain>
    </source>
</reference>
<keyword evidence="5 7" id="KW-1133">Transmembrane helix</keyword>
<evidence type="ECO:0000313" key="9">
    <source>
        <dbReference type="EMBL" id="MBD2847007.1"/>
    </source>
</evidence>
<dbReference type="AlphaFoldDB" id="A0A927GTS7"/>
<organism evidence="9 10">
    <name type="scientific">Paenibacillus sabuli</name>
    <dbReference type="NCBI Taxonomy" id="2772509"/>
    <lineage>
        <taxon>Bacteria</taxon>
        <taxon>Bacillati</taxon>
        <taxon>Bacillota</taxon>
        <taxon>Bacilli</taxon>
        <taxon>Bacillales</taxon>
        <taxon>Paenibacillaceae</taxon>
        <taxon>Paenibacillus</taxon>
    </lineage>
</organism>
<proteinExistence type="inferred from homology"/>
<dbReference type="Gene3D" id="1.10.3720.10">
    <property type="entry name" value="MetI-like"/>
    <property type="match status" value="1"/>
</dbReference>
<evidence type="ECO:0000256" key="7">
    <source>
        <dbReference type="RuleBase" id="RU363032"/>
    </source>
</evidence>
<keyword evidence="4 7" id="KW-0812">Transmembrane</keyword>
<keyword evidence="3" id="KW-1003">Cell membrane</keyword>